<reference evidence="1" key="2">
    <citation type="submission" date="2020-06" db="EMBL/GenBank/DDBJ databases">
        <authorList>
            <person name="Sheffer M."/>
        </authorList>
    </citation>
    <scope>NUCLEOTIDE SEQUENCE</scope>
</reference>
<protein>
    <submittedName>
        <fullName evidence="1">Uncharacterized protein</fullName>
    </submittedName>
</protein>
<evidence type="ECO:0000313" key="1">
    <source>
        <dbReference type="EMBL" id="KAF8778349.1"/>
    </source>
</evidence>
<proteinExistence type="predicted"/>
<dbReference type="AlphaFoldDB" id="A0A8T0EWE3"/>
<keyword evidence="2" id="KW-1185">Reference proteome</keyword>
<accession>A0A8T0EWE3</accession>
<sequence length="245" mass="28329">MILIPINVCYFLIKFVYHHCSPSGMMTLTCSEGDAFDYVTAKCIDAFLVDCGGHSGRFRRSSQQSSLLGKLILPIMDEMMSDKSTKRDLQYIFNVAKSSYESIRQVSKKSQVHRDSVLQAKRQFMSQTKSTIERLLDKHFVMILRKIIGNRKVLYSNMGTVKDSSGTRSEDLKNAALEFVKKHPLIIFSSFYFSFASQERIAELKRDFIPVKNVAFDIIEDYLDNVPNNRWLWFVYESSFVSKNF</sequence>
<gene>
    <name evidence="1" type="ORF">HNY73_015080</name>
</gene>
<reference evidence="1" key="1">
    <citation type="journal article" date="2020" name="bioRxiv">
        <title>Chromosome-level reference genome of the European wasp spider Argiope bruennichi: a resource for studies on range expansion and evolutionary adaptation.</title>
        <authorList>
            <person name="Sheffer M.M."/>
            <person name="Hoppe A."/>
            <person name="Krehenwinkel H."/>
            <person name="Uhl G."/>
            <person name="Kuss A.W."/>
            <person name="Jensen L."/>
            <person name="Jensen C."/>
            <person name="Gillespie R.G."/>
            <person name="Hoff K.J."/>
            <person name="Prost S."/>
        </authorList>
    </citation>
    <scope>NUCLEOTIDE SEQUENCE</scope>
</reference>
<dbReference type="Proteomes" id="UP000807504">
    <property type="component" value="Unassembled WGS sequence"/>
</dbReference>
<evidence type="ECO:0000313" key="2">
    <source>
        <dbReference type="Proteomes" id="UP000807504"/>
    </source>
</evidence>
<comment type="caution">
    <text evidence="1">The sequence shown here is derived from an EMBL/GenBank/DDBJ whole genome shotgun (WGS) entry which is preliminary data.</text>
</comment>
<name>A0A8T0EWE3_ARGBR</name>
<organism evidence="1 2">
    <name type="scientific">Argiope bruennichi</name>
    <name type="common">Wasp spider</name>
    <name type="synonym">Aranea bruennichi</name>
    <dbReference type="NCBI Taxonomy" id="94029"/>
    <lineage>
        <taxon>Eukaryota</taxon>
        <taxon>Metazoa</taxon>
        <taxon>Ecdysozoa</taxon>
        <taxon>Arthropoda</taxon>
        <taxon>Chelicerata</taxon>
        <taxon>Arachnida</taxon>
        <taxon>Araneae</taxon>
        <taxon>Araneomorphae</taxon>
        <taxon>Entelegynae</taxon>
        <taxon>Araneoidea</taxon>
        <taxon>Araneidae</taxon>
        <taxon>Argiope</taxon>
    </lineage>
</organism>
<dbReference type="EMBL" id="JABXBU010002072">
    <property type="protein sequence ID" value="KAF8778349.1"/>
    <property type="molecule type" value="Genomic_DNA"/>
</dbReference>